<evidence type="ECO:0000256" key="3">
    <source>
        <dbReference type="ARBA" id="ARBA00010620"/>
    </source>
</evidence>
<dbReference type="AlphaFoldDB" id="D3BI86"/>
<feature type="chain" id="PRO_5003042272" evidence="14">
    <location>
        <begin position="21"/>
        <end position="708"/>
    </location>
</feature>
<evidence type="ECO:0000313" key="16">
    <source>
        <dbReference type="EMBL" id="EFA78986.1"/>
    </source>
</evidence>
<keyword evidence="9 16" id="KW-0675">Receptor</keyword>
<evidence type="ECO:0000256" key="11">
    <source>
        <dbReference type="ARBA" id="ARBA00023224"/>
    </source>
</evidence>
<evidence type="ECO:0000256" key="7">
    <source>
        <dbReference type="ARBA" id="ARBA00023040"/>
    </source>
</evidence>
<feature type="transmembrane region" description="Helical" evidence="13">
    <location>
        <begin position="597"/>
        <end position="617"/>
    </location>
</feature>
<comment type="similarity">
    <text evidence="2">In the C-terminal section; belongs to the G-protein coupled receptor 3 family. GABA-B receptor subfamily.</text>
</comment>
<dbReference type="GeneID" id="31363934"/>
<dbReference type="InterPro" id="IPR017978">
    <property type="entry name" value="GPCR_3_C"/>
</dbReference>
<keyword evidence="5 14" id="KW-0732">Signal</keyword>
<feature type="domain" description="G-protein coupled receptors family 3 profile" evidence="15">
    <location>
        <begin position="369"/>
        <end position="639"/>
    </location>
</feature>
<dbReference type="EMBL" id="ADBJ01000037">
    <property type="protein sequence ID" value="EFA78986.1"/>
    <property type="molecule type" value="Genomic_DNA"/>
</dbReference>
<evidence type="ECO:0000256" key="8">
    <source>
        <dbReference type="ARBA" id="ARBA00023136"/>
    </source>
</evidence>
<feature type="compositionally biased region" description="Low complexity" evidence="12">
    <location>
        <begin position="630"/>
        <end position="652"/>
    </location>
</feature>
<feature type="transmembrane region" description="Helical" evidence="13">
    <location>
        <begin position="369"/>
        <end position="394"/>
    </location>
</feature>
<protein>
    <submittedName>
        <fullName evidence="16">G-protein-coupled receptor family 3 protein</fullName>
    </submittedName>
</protein>
<evidence type="ECO:0000256" key="10">
    <source>
        <dbReference type="ARBA" id="ARBA00023180"/>
    </source>
</evidence>
<evidence type="ECO:0000256" key="12">
    <source>
        <dbReference type="SAM" id="MobiDB-lite"/>
    </source>
</evidence>
<keyword evidence="10" id="KW-0325">Glycoprotein</keyword>
<reference evidence="16 17" key="1">
    <citation type="journal article" date="2011" name="Genome Res.">
        <title>Phylogeny-wide analysis of social amoeba genomes highlights ancient origins for complex intercellular communication.</title>
        <authorList>
            <person name="Heidel A.J."/>
            <person name="Lawal H.M."/>
            <person name="Felder M."/>
            <person name="Schilde C."/>
            <person name="Helps N.R."/>
            <person name="Tunggal B."/>
            <person name="Rivero F."/>
            <person name="John U."/>
            <person name="Schleicher M."/>
            <person name="Eichinger L."/>
            <person name="Platzer M."/>
            <person name="Noegel A.A."/>
            <person name="Schaap P."/>
            <person name="Gloeckner G."/>
        </authorList>
    </citation>
    <scope>NUCLEOTIDE SEQUENCE [LARGE SCALE GENOMIC DNA]</scope>
    <source>
        <strain evidence="17">ATCC 26659 / Pp 5 / PN500</strain>
    </source>
</reference>
<evidence type="ECO:0000256" key="6">
    <source>
        <dbReference type="ARBA" id="ARBA00022989"/>
    </source>
</evidence>
<keyword evidence="6 13" id="KW-1133">Transmembrane helix</keyword>
<dbReference type="STRING" id="670386.D3BI86"/>
<dbReference type="FunCoup" id="D3BI86">
    <property type="interactions" value="14"/>
</dbReference>
<dbReference type="CDD" id="cd15047">
    <property type="entry name" value="7tmC_GABA-B-like"/>
    <property type="match status" value="1"/>
</dbReference>
<comment type="subcellular location">
    <subcellularLocation>
        <location evidence="1">Membrane</location>
        <topology evidence="1">Multi-pass membrane protein</topology>
    </subcellularLocation>
</comment>
<dbReference type="Gene3D" id="3.40.50.2300">
    <property type="match status" value="2"/>
</dbReference>
<name>D3BI86_HETP5</name>
<dbReference type="PANTHER" id="PTHR46924">
    <property type="entry name" value="METABOTROPIC GLUTAMATE RECEPTOR-LIKE PROTEIN C-RELATED-RELATED"/>
    <property type="match status" value="1"/>
</dbReference>
<dbReference type="InParanoid" id="D3BI86"/>
<keyword evidence="11" id="KW-0807">Transducer</keyword>
<dbReference type="OMA" id="QITYNYA"/>
<dbReference type="PROSITE" id="PS50259">
    <property type="entry name" value="G_PROTEIN_RECEP_F3_4"/>
    <property type="match status" value="1"/>
</dbReference>
<dbReference type="RefSeq" id="XP_020431110.1">
    <property type="nucleotide sequence ID" value="XM_020579271.1"/>
</dbReference>
<feature type="transmembrane region" description="Helical" evidence="13">
    <location>
        <begin position="438"/>
        <end position="457"/>
    </location>
</feature>
<dbReference type="Proteomes" id="UP000001396">
    <property type="component" value="Unassembled WGS sequence"/>
</dbReference>
<evidence type="ECO:0000256" key="4">
    <source>
        <dbReference type="ARBA" id="ARBA00022692"/>
    </source>
</evidence>
<feature type="transmembrane region" description="Helical" evidence="13">
    <location>
        <begin position="478"/>
        <end position="501"/>
    </location>
</feature>
<dbReference type="GO" id="GO:0005886">
    <property type="term" value="C:plasma membrane"/>
    <property type="evidence" value="ECO:0007669"/>
    <property type="project" value="InterPro"/>
</dbReference>
<feature type="signal peptide" evidence="14">
    <location>
        <begin position="1"/>
        <end position="20"/>
    </location>
</feature>
<evidence type="ECO:0000313" key="17">
    <source>
        <dbReference type="Proteomes" id="UP000001396"/>
    </source>
</evidence>
<dbReference type="InterPro" id="IPR003760">
    <property type="entry name" value="PnrA-like"/>
</dbReference>
<proteinExistence type="inferred from homology"/>
<dbReference type="GO" id="GO:0004930">
    <property type="term" value="F:G protein-coupled receptor activity"/>
    <property type="evidence" value="ECO:0007669"/>
    <property type="project" value="UniProtKB-KW"/>
</dbReference>
<evidence type="ECO:0000259" key="15">
    <source>
        <dbReference type="PROSITE" id="PS50259"/>
    </source>
</evidence>
<feature type="region of interest" description="Disordered" evidence="12">
    <location>
        <begin position="630"/>
        <end position="708"/>
    </location>
</feature>
<evidence type="ECO:0000256" key="13">
    <source>
        <dbReference type="SAM" id="Phobius"/>
    </source>
</evidence>
<keyword evidence="8 13" id="KW-0472">Membrane</keyword>
<evidence type="ECO:0000256" key="1">
    <source>
        <dbReference type="ARBA" id="ARBA00004141"/>
    </source>
</evidence>
<feature type="transmembrane region" description="Helical" evidence="13">
    <location>
        <begin position="406"/>
        <end position="426"/>
    </location>
</feature>
<evidence type="ECO:0000256" key="14">
    <source>
        <dbReference type="SAM" id="SignalP"/>
    </source>
</evidence>
<keyword evidence="17" id="KW-1185">Reference proteome</keyword>
<sequence length="708" mass="79012">MLKYILLFLTTFLVSRVISANVDNSYKIAIICNGELGDFGFNYMINDAMVKTQRAMNTTNIHIFEDIKPEIFNQTIDSLVEKGYNGIVTTSVEMTTPTRQYAQRYPQIKWLTRGSLTNTTNLAFFTYNIGVCQYIIGYFAGLVSNTSMIGYVAPGAPLVNNYNANALFVGARMANNNSVVHTYNTGTWLDQDISRGAANYLLDLGVDLISNNQDDMSVEVEAIKRGKLGLGTNGFPQENVYGEHIGMSFITDWSHVFINFTNWVRNETKNSYKDYGDFDNNFLKLGKFSFVVSDDVKTKVENEVARLITIPRAKHPYLCNEYNKAIFPNLTGNCITNGQFFGLDAPYEGMVYHGFYKVPLVNIGVSKPVLMGITITAGVLIFFSLILLAAVYYFRNSHSIRSASPVFTGTIIVGAIFTYVGAIIYVMPNNDATCNARYYLLAIGYALMVGCMVVKNFRIWLIFDNPELKRIKITNAQLAPWVGGLIAIMIVLLACITAESIGNLRANPSFVEEYLGKYEYTDICDLQSNGQYPLYILLGVFAILLIVGVFVSWKIRIVDMEEFNESKPIAHTLYVAMLSIFIVIPLMVSPQTQNSESTIICTAAIFITTISMLLLFVPKFIRLFRHGENSSSQNKSSIAASRSSKNSSKVQSEQFDDEESIEGPEPTESRMPEGPIHAQFDSDDDEMPVGDTNSTMTSDINTESPKNQ</sequence>
<dbReference type="InterPro" id="IPR051530">
    <property type="entry name" value="mGluR/GABA-B-like"/>
</dbReference>
<keyword evidence="7" id="KW-0297">G-protein coupled receptor</keyword>
<evidence type="ECO:0000256" key="9">
    <source>
        <dbReference type="ARBA" id="ARBA00023170"/>
    </source>
</evidence>
<keyword evidence="4 13" id="KW-0812">Transmembrane</keyword>
<feature type="transmembrane region" description="Helical" evidence="13">
    <location>
        <begin position="573"/>
        <end position="591"/>
    </location>
</feature>
<feature type="transmembrane region" description="Helical" evidence="13">
    <location>
        <begin position="532"/>
        <end position="553"/>
    </location>
</feature>
<organism evidence="16 17">
    <name type="scientific">Heterostelium pallidum (strain ATCC 26659 / Pp 5 / PN500)</name>
    <name type="common">Cellular slime mold</name>
    <name type="synonym">Polysphondylium pallidum</name>
    <dbReference type="NCBI Taxonomy" id="670386"/>
    <lineage>
        <taxon>Eukaryota</taxon>
        <taxon>Amoebozoa</taxon>
        <taxon>Evosea</taxon>
        <taxon>Eumycetozoa</taxon>
        <taxon>Dictyostelia</taxon>
        <taxon>Acytosteliales</taxon>
        <taxon>Acytosteliaceae</taxon>
        <taxon>Heterostelium</taxon>
    </lineage>
</organism>
<comment type="similarity">
    <text evidence="3">In the N-terminal section; belongs to the BMP lipoprotein family.</text>
</comment>
<feature type="compositionally biased region" description="Polar residues" evidence="12">
    <location>
        <begin position="691"/>
        <end position="708"/>
    </location>
</feature>
<gene>
    <name evidence="16" type="ORF">PPL_08454</name>
</gene>
<evidence type="ECO:0000256" key="5">
    <source>
        <dbReference type="ARBA" id="ARBA00022729"/>
    </source>
</evidence>
<evidence type="ECO:0000256" key="2">
    <source>
        <dbReference type="ARBA" id="ARBA00005414"/>
    </source>
</evidence>
<accession>D3BI86</accession>
<dbReference type="Pfam" id="PF02608">
    <property type="entry name" value="Bmp"/>
    <property type="match status" value="1"/>
</dbReference>
<comment type="caution">
    <text evidence="16">The sequence shown here is derived from an EMBL/GenBank/DDBJ whole genome shotgun (WGS) entry which is preliminary data.</text>
</comment>
<dbReference type="Pfam" id="PF00003">
    <property type="entry name" value="7tm_3"/>
    <property type="match status" value="1"/>
</dbReference>